<organism evidence="1 2">
    <name type="scientific">Actinidia rufa</name>
    <dbReference type="NCBI Taxonomy" id="165716"/>
    <lineage>
        <taxon>Eukaryota</taxon>
        <taxon>Viridiplantae</taxon>
        <taxon>Streptophyta</taxon>
        <taxon>Embryophyta</taxon>
        <taxon>Tracheophyta</taxon>
        <taxon>Spermatophyta</taxon>
        <taxon>Magnoliopsida</taxon>
        <taxon>eudicotyledons</taxon>
        <taxon>Gunneridae</taxon>
        <taxon>Pentapetalae</taxon>
        <taxon>asterids</taxon>
        <taxon>Ericales</taxon>
        <taxon>Actinidiaceae</taxon>
        <taxon>Actinidia</taxon>
    </lineage>
</organism>
<dbReference type="AlphaFoldDB" id="A0A7J0H2C6"/>
<accession>A0A7J0H2C6</accession>
<dbReference type="OrthoDB" id="1056464at2759"/>
<evidence type="ECO:0000313" key="2">
    <source>
        <dbReference type="Proteomes" id="UP000585474"/>
    </source>
</evidence>
<name>A0A7J0H2C6_9ERIC</name>
<sequence length="148" mass="17120">MTTSSFFSEILGYGFHPWMPGDRLVISSHGSPFSIYKRPFTLHRKSGLTLAGNVCYLAQAIRILRVTVALDKDIQPEVICTSREEIRRYRRSPRRDDRAPKHQDKFTTQKIKDLNARIDIINTEANAPVIVDTLIRQTKPPFTERMIY</sequence>
<protein>
    <submittedName>
        <fullName evidence="1">Uncharacterized protein</fullName>
    </submittedName>
</protein>
<reference evidence="1 2" key="1">
    <citation type="submission" date="2019-07" db="EMBL/GenBank/DDBJ databases">
        <title>De Novo Assembly of kiwifruit Actinidia rufa.</title>
        <authorList>
            <person name="Sugita-Konishi S."/>
            <person name="Sato K."/>
            <person name="Mori E."/>
            <person name="Abe Y."/>
            <person name="Kisaki G."/>
            <person name="Hamano K."/>
            <person name="Suezawa K."/>
            <person name="Otani M."/>
            <person name="Fukuda T."/>
            <person name="Manabe T."/>
            <person name="Gomi K."/>
            <person name="Tabuchi M."/>
            <person name="Akimitsu K."/>
            <person name="Kataoka I."/>
        </authorList>
    </citation>
    <scope>NUCLEOTIDE SEQUENCE [LARGE SCALE GENOMIC DNA]</scope>
    <source>
        <strain evidence="2">cv. Fuchu</strain>
    </source>
</reference>
<keyword evidence="2" id="KW-1185">Reference proteome</keyword>
<evidence type="ECO:0000313" key="1">
    <source>
        <dbReference type="EMBL" id="GFZ17247.1"/>
    </source>
</evidence>
<comment type="caution">
    <text evidence="1">The sequence shown here is derived from an EMBL/GenBank/DDBJ whole genome shotgun (WGS) entry which is preliminary data.</text>
</comment>
<dbReference type="Proteomes" id="UP000585474">
    <property type="component" value="Unassembled WGS sequence"/>
</dbReference>
<proteinExistence type="predicted"/>
<dbReference type="EMBL" id="BJWL01000026">
    <property type="protein sequence ID" value="GFZ17247.1"/>
    <property type="molecule type" value="Genomic_DNA"/>
</dbReference>
<gene>
    <name evidence="1" type="ORF">Acr_26g0005170</name>
</gene>